<protein>
    <submittedName>
        <fullName evidence="2">Uncharacterized protein</fullName>
    </submittedName>
</protein>
<gene>
    <name evidence="2" type="ORF">TMI583_LOCUS22283</name>
</gene>
<sequence length="21" mass="2440">MVRSGRLEKLRSSDNFRCGEV</sequence>
<organism evidence="2 3">
    <name type="scientific">Didymodactylos carnosus</name>
    <dbReference type="NCBI Taxonomy" id="1234261"/>
    <lineage>
        <taxon>Eukaryota</taxon>
        <taxon>Metazoa</taxon>
        <taxon>Spiralia</taxon>
        <taxon>Gnathifera</taxon>
        <taxon>Rotifera</taxon>
        <taxon>Eurotatoria</taxon>
        <taxon>Bdelloidea</taxon>
        <taxon>Philodinida</taxon>
        <taxon>Philodinidae</taxon>
        <taxon>Didymodactylos</taxon>
    </lineage>
</organism>
<evidence type="ECO:0000313" key="3">
    <source>
        <dbReference type="Proteomes" id="UP000682733"/>
    </source>
</evidence>
<dbReference type="EMBL" id="CAJOBA010031009">
    <property type="protein sequence ID" value="CAF3957543.1"/>
    <property type="molecule type" value="Genomic_DNA"/>
</dbReference>
<accession>A0A8S2MH29</accession>
<name>A0A8S2MH29_9BILA</name>
<evidence type="ECO:0000313" key="2">
    <source>
        <dbReference type="EMBL" id="CAF3957543.1"/>
    </source>
</evidence>
<feature type="non-terminal residue" evidence="2">
    <location>
        <position position="21"/>
    </location>
</feature>
<proteinExistence type="predicted"/>
<dbReference type="Proteomes" id="UP000682733">
    <property type="component" value="Unassembled WGS sequence"/>
</dbReference>
<reference evidence="2" key="1">
    <citation type="submission" date="2021-02" db="EMBL/GenBank/DDBJ databases">
        <authorList>
            <person name="Nowell W R."/>
        </authorList>
    </citation>
    <scope>NUCLEOTIDE SEQUENCE</scope>
</reference>
<comment type="caution">
    <text evidence="2">The sequence shown here is derived from an EMBL/GenBank/DDBJ whole genome shotgun (WGS) entry which is preliminary data.</text>
</comment>
<evidence type="ECO:0000256" key="1">
    <source>
        <dbReference type="SAM" id="MobiDB-lite"/>
    </source>
</evidence>
<dbReference type="AlphaFoldDB" id="A0A8S2MH29"/>
<feature type="region of interest" description="Disordered" evidence="1">
    <location>
        <begin position="1"/>
        <end position="21"/>
    </location>
</feature>